<evidence type="ECO:0000256" key="3">
    <source>
        <dbReference type="ARBA" id="ARBA00022833"/>
    </source>
</evidence>
<keyword evidence="3" id="KW-0862">Zinc</keyword>
<accession>A0A6U5IB81</accession>
<dbReference type="SUPFAM" id="SSF57850">
    <property type="entry name" value="RING/U-box"/>
    <property type="match status" value="1"/>
</dbReference>
<dbReference type="AlphaFoldDB" id="A0A6U5IB81"/>
<keyword evidence="1" id="KW-0479">Metal-binding</keyword>
<dbReference type="InterPro" id="IPR013083">
    <property type="entry name" value="Znf_RING/FYVE/PHD"/>
</dbReference>
<dbReference type="EMBL" id="HBFR01024694">
    <property type="protein sequence ID" value="CAD8890489.1"/>
    <property type="molecule type" value="Transcribed_RNA"/>
</dbReference>
<evidence type="ECO:0000256" key="4">
    <source>
        <dbReference type="PROSITE-ProRule" id="PRU00175"/>
    </source>
</evidence>
<dbReference type="Pfam" id="PF13639">
    <property type="entry name" value="zf-RING_2"/>
    <property type="match status" value="1"/>
</dbReference>
<evidence type="ECO:0000313" key="9">
    <source>
        <dbReference type="EMBL" id="CAD8890489.1"/>
    </source>
</evidence>
<feature type="region of interest" description="Disordered" evidence="5">
    <location>
        <begin position="24"/>
        <end position="76"/>
    </location>
</feature>
<evidence type="ECO:0000256" key="2">
    <source>
        <dbReference type="ARBA" id="ARBA00022771"/>
    </source>
</evidence>
<dbReference type="InterPro" id="IPR017907">
    <property type="entry name" value="Znf_RING_CS"/>
</dbReference>
<dbReference type="PANTHER" id="PTHR47177:SF3">
    <property type="entry name" value="F18C1.6 PROTEIN"/>
    <property type="match status" value="1"/>
</dbReference>
<dbReference type="CDD" id="cd16574">
    <property type="entry name" value="RING-HC_Topors"/>
    <property type="match status" value="1"/>
</dbReference>
<dbReference type="PROSITE" id="PS00518">
    <property type="entry name" value="ZF_RING_1"/>
    <property type="match status" value="1"/>
</dbReference>
<evidence type="ECO:0000256" key="5">
    <source>
        <dbReference type="SAM" id="MobiDB-lite"/>
    </source>
</evidence>
<dbReference type="InterPro" id="IPR058746">
    <property type="entry name" value="Znf_RING-type_Topors"/>
</dbReference>
<dbReference type="Gene3D" id="3.30.40.10">
    <property type="entry name" value="Zinc/RING finger domain, C3HC4 (zinc finger)"/>
    <property type="match status" value="1"/>
</dbReference>
<feature type="domain" description="RING-type" evidence="6">
    <location>
        <begin position="84"/>
        <end position="125"/>
    </location>
</feature>
<name>A0A6U5IB81_9STRA</name>
<evidence type="ECO:0000259" key="6">
    <source>
        <dbReference type="PROSITE" id="PS50089"/>
    </source>
</evidence>
<dbReference type="InterPro" id="IPR001841">
    <property type="entry name" value="Znf_RING"/>
</dbReference>
<gene>
    <name evidence="7" type="ORF">CHYS00102_LOCUS17691</name>
    <name evidence="8" type="ORF">CHYS00102_LOCUS17692</name>
    <name evidence="9" type="ORF">CHYS00102_LOCUS17694</name>
</gene>
<dbReference type="PANTHER" id="PTHR47177">
    <property type="entry name" value="F18C1.6 PROTEIN"/>
    <property type="match status" value="1"/>
</dbReference>
<proteinExistence type="predicted"/>
<dbReference type="EMBL" id="HBFR01024692">
    <property type="protein sequence ID" value="CAD8890487.1"/>
    <property type="molecule type" value="Transcribed_RNA"/>
</dbReference>
<evidence type="ECO:0000313" key="8">
    <source>
        <dbReference type="EMBL" id="CAD8890487.1"/>
    </source>
</evidence>
<dbReference type="SMART" id="SM00184">
    <property type="entry name" value="RING"/>
    <property type="match status" value="1"/>
</dbReference>
<evidence type="ECO:0000313" key="7">
    <source>
        <dbReference type="EMBL" id="CAD8890486.1"/>
    </source>
</evidence>
<feature type="region of interest" description="Disordered" evidence="5">
    <location>
        <begin position="133"/>
        <end position="175"/>
    </location>
</feature>
<dbReference type="EMBL" id="HBFR01024691">
    <property type="protein sequence ID" value="CAD8890486.1"/>
    <property type="molecule type" value="Transcribed_RNA"/>
</dbReference>
<dbReference type="GO" id="GO:0008270">
    <property type="term" value="F:zinc ion binding"/>
    <property type="evidence" value="ECO:0007669"/>
    <property type="project" value="UniProtKB-KW"/>
</dbReference>
<organism evidence="9">
    <name type="scientific">Corethron hystrix</name>
    <dbReference type="NCBI Taxonomy" id="216773"/>
    <lineage>
        <taxon>Eukaryota</taxon>
        <taxon>Sar</taxon>
        <taxon>Stramenopiles</taxon>
        <taxon>Ochrophyta</taxon>
        <taxon>Bacillariophyta</taxon>
        <taxon>Coscinodiscophyceae</taxon>
        <taxon>Corethrophycidae</taxon>
        <taxon>Corethrales</taxon>
        <taxon>Corethraceae</taxon>
        <taxon>Corethron</taxon>
    </lineage>
</organism>
<reference evidence="9" key="1">
    <citation type="submission" date="2021-01" db="EMBL/GenBank/DDBJ databases">
        <authorList>
            <person name="Corre E."/>
            <person name="Pelletier E."/>
            <person name="Niang G."/>
            <person name="Scheremetjew M."/>
            <person name="Finn R."/>
            <person name="Kale V."/>
            <person name="Holt S."/>
            <person name="Cochrane G."/>
            <person name="Meng A."/>
            <person name="Brown T."/>
            <person name="Cohen L."/>
        </authorList>
    </citation>
    <scope>NUCLEOTIDE SEQUENCE</scope>
    <source>
        <strain evidence="9">308</strain>
    </source>
</reference>
<evidence type="ECO:0000256" key="1">
    <source>
        <dbReference type="ARBA" id="ARBA00022723"/>
    </source>
</evidence>
<feature type="compositionally biased region" description="Basic residues" evidence="5">
    <location>
        <begin position="53"/>
        <end position="64"/>
    </location>
</feature>
<sequence length="349" mass="37708">MAPAGRRRTATNFTPNLPTTFFVPPGAASLPTAGSPPDTVTVAVPDGKPVAHPLKKKSSAKRKTTSSPSGEDSPNDAAEELKACAICQEVPSHDSLAMINKCEHLFCFECIEKWAEHENTCPLCKERFTKIERVNKPPPPKKRKAKSGVTDSNASKQTKRVRRRDQRSEMGGINSLHGLFGNVEEHQLNGRAIASLPSSLAAQLIFSGIGINSQHAIPSQPGSLTVGGASSSWVTPSINAIPQDFLQRLRQGAASAQSGSAAVRRVTTRTSRMRENHDVPQFGDLVLQQFRQSLNNNWTQVLDETHVTPRSYATNSDEINAGVTSATALEIDDSDEEDGVDEVVVIQNI</sequence>
<keyword evidence="2 4" id="KW-0863">Zinc-finger</keyword>
<protein>
    <recommendedName>
        <fullName evidence="6">RING-type domain-containing protein</fullName>
    </recommendedName>
</protein>
<dbReference type="PROSITE" id="PS50089">
    <property type="entry name" value="ZF_RING_2"/>
    <property type="match status" value="1"/>
</dbReference>